<name>A0ABX8YYR3_9BACT</name>
<keyword evidence="2" id="KW-1185">Reference proteome</keyword>
<evidence type="ECO:0000313" key="2">
    <source>
        <dbReference type="Proteomes" id="UP000822862"/>
    </source>
</evidence>
<dbReference type="Proteomes" id="UP000822862">
    <property type="component" value="Chromosome"/>
</dbReference>
<gene>
    <name evidence="1" type="ORF">RHAB15C_0000350</name>
</gene>
<proteinExistence type="predicted"/>
<reference evidence="1 2" key="1">
    <citation type="submission" date="2020-01" db="EMBL/GenBank/DDBJ databases">
        <authorList>
            <person name="Sixt B."/>
            <person name="Schulz F."/>
            <person name="Kostanjsek R."/>
            <person name="Koestlbacher S."/>
            <person name="Collingro A."/>
            <person name="Toenshoff E."/>
            <person name="Horn M."/>
        </authorList>
    </citation>
    <scope>NUCLEOTIDE SEQUENCE [LARGE SCALE GENOMIC DNA]</scope>
    <source>
        <strain evidence="1 2">15C</strain>
    </source>
</reference>
<organism evidence="1 2">
    <name type="scientific">Candidatus Rhabdochlamydia porcellionis</name>
    <dbReference type="NCBI Taxonomy" id="225148"/>
    <lineage>
        <taxon>Bacteria</taxon>
        <taxon>Pseudomonadati</taxon>
        <taxon>Chlamydiota</taxon>
        <taxon>Chlamydiia</taxon>
        <taxon>Parachlamydiales</taxon>
        <taxon>Candidatus Rhabdochlamydiaceae</taxon>
        <taxon>Candidatus Rhabdochlamydia</taxon>
    </lineage>
</organism>
<protein>
    <submittedName>
        <fullName evidence="1">Uncharacterized protein</fullName>
    </submittedName>
</protein>
<evidence type="ECO:0000313" key="1">
    <source>
        <dbReference type="EMBL" id="QZA58476.1"/>
    </source>
</evidence>
<sequence>MTGLDENCLRNLKSSEILKQDFLRCDSKENINEPIYVNKPIHETIDELIIQALYSEPVDNKESVYSEPVNVTIDEPIYATIDGAIRIQKSNISNPQQKTELVSEKSLLTIEGSFKKRDAKNLQKIKDTTKILNVYSPDQVNFDVQFNLILNAFKNLKSSSSKLAAFLYILDSTKDKESPKIQINNKKIYKELPRKYKKLIKKSNPKFSLDMHSTESLKSIESIRAHLEKRSIFIKAELFLLKDQI</sequence>
<dbReference type="EMBL" id="CP075585">
    <property type="protein sequence ID" value="QZA58476.1"/>
    <property type="molecule type" value="Genomic_DNA"/>
</dbReference>
<reference evidence="1 2" key="2">
    <citation type="submission" date="2021-05" db="EMBL/GenBank/DDBJ databases">
        <title>Ecology and evolution of chlamydial symbionts of arthropods.</title>
        <authorList>
            <person name="Halter T."/>
            <person name="Sixt B.S."/>
            <person name="Toenshoff E.R."/>
            <person name="Koestlbacher S."/>
            <person name="Schulz F."/>
            <person name="Kostanjsek R."/>
            <person name="Collingro A."/>
            <person name="Hendrickx F."/>
            <person name="Horn M."/>
        </authorList>
    </citation>
    <scope>NUCLEOTIDE SEQUENCE [LARGE SCALE GENOMIC DNA]</scope>
    <source>
        <strain evidence="1 2">15C</strain>
    </source>
</reference>
<accession>A0ABX8YYR3</accession>
<dbReference type="RefSeq" id="WP_194844993.1">
    <property type="nucleotide sequence ID" value="NZ_CP075585.1"/>
</dbReference>